<evidence type="ECO:0000313" key="2">
    <source>
        <dbReference type="Proteomes" id="UP000018144"/>
    </source>
</evidence>
<dbReference type="Proteomes" id="UP000018144">
    <property type="component" value="Unassembled WGS sequence"/>
</dbReference>
<reference evidence="1 2" key="1">
    <citation type="journal article" date="2013" name="PLoS Genet.">
        <title>The genome and development-dependent transcriptomes of Pyronema confluens: a window into fungal evolution.</title>
        <authorList>
            <person name="Traeger S."/>
            <person name="Altegoer F."/>
            <person name="Freitag M."/>
            <person name="Gabaldon T."/>
            <person name="Kempken F."/>
            <person name="Kumar A."/>
            <person name="Marcet-Houben M."/>
            <person name="Poggeler S."/>
            <person name="Stajich J.E."/>
            <person name="Nowrousian M."/>
        </authorList>
    </citation>
    <scope>NUCLEOTIDE SEQUENCE [LARGE SCALE GENOMIC DNA]</scope>
    <source>
        <strain evidence="2">CBS 100304</strain>
        <tissue evidence="1">Vegetative mycelium</tissue>
    </source>
</reference>
<name>U4LA50_PYROM</name>
<dbReference type="EMBL" id="HF935332">
    <property type="protein sequence ID" value="CCX07054.1"/>
    <property type="molecule type" value="Genomic_DNA"/>
</dbReference>
<keyword evidence="2" id="KW-1185">Reference proteome</keyword>
<evidence type="ECO:0000313" key="1">
    <source>
        <dbReference type="EMBL" id="CCX07054.1"/>
    </source>
</evidence>
<gene>
    <name evidence="1" type="ORF">PCON_06641</name>
</gene>
<dbReference type="AlphaFoldDB" id="U4LA50"/>
<protein>
    <submittedName>
        <fullName evidence="1">Uncharacterized protein</fullName>
    </submittedName>
</protein>
<proteinExistence type="predicted"/>
<sequence>MPSQLTPEVGKLPKNIMRLLHKSRANTRERALRGGLKKHPSDPKFTESLELLGFAKLRNQDIG</sequence>
<accession>U4LA50</accession>
<organism evidence="1 2">
    <name type="scientific">Pyronema omphalodes (strain CBS 100304)</name>
    <name type="common">Pyronema confluens</name>
    <dbReference type="NCBI Taxonomy" id="1076935"/>
    <lineage>
        <taxon>Eukaryota</taxon>
        <taxon>Fungi</taxon>
        <taxon>Dikarya</taxon>
        <taxon>Ascomycota</taxon>
        <taxon>Pezizomycotina</taxon>
        <taxon>Pezizomycetes</taxon>
        <taxon>Pezizales</taxon>
        <taxon>Pyronemataceae</taxon>
        <taxon>Pyronema</taxon>
    </lineage>
</organism>